<evidence type="ECO:0000256" key="10">
    <source>
        <dbReference type="ARBA" id="ARBA00038367"/>
    </source>
</evidence>
<dbReference type="NCBIfam" id="NF009470">
    <property type="entry name" value="PRK12830.1"/>
    <property type="match status" value="1"/>
</dbReference>
<evidence type="ECO:0000313" key="16">
    <source>
        <dbReference type="Proteomes" id="UP000249260"/>
    </source>
</evidence>
<dbReference type="NCBIfam" id="NF006873">
    <property type="entry name" value="PRK09369.1"/>
    <property type="match status" value="1"/>
</dbReference>
<dbReference type="UniPathway" id="UPA00219"/>
<keyword evidence="3 12" id="KW-0963">Cytoplasm</keyword>
<dbReference type="GO" id="GO:0005737">
    <property type="term" value="C:cytoplasm"/>
    <property type="evidence" value="ECO:0007669"/>
    <property type="project" value="UniProtKB-SubCell"/>
</dbReference>
<dbReference type="InterPro" id="IPR036968">
    <property type="entry name" value="Enolpyruvate_Tfrase_sf"/>
</dbReference>
<comment type="pathway">
    <text evidence="2 12">Cell wall biogenesis; peptidoglycan biosynthesis.</text>
</comment>
<dbReference type="CDD" id="cd01555">
    <property type="entry name" value="UdpNAET"/>
    <property type="match status" value="1"/>
</dbReference>
<dbReference type="HAMAP" id="MF_00111">
    <property type="entry name" value="MurA"/>
    <property type="match status" value="1"/>
</dbReference>
<organism evidence="15 16">
    <name type="scientific">Paenibacillus montanisoli</name>
    <dbReference type="NCBI Taxonomy" id="2081970"/>
    <lineage>
        <taxon>Bacteria</taxon>
        <taxon>Bacillati</taxon>
        <taxon>Bacillota</taxon>
        <taxon>Bacilli</taxon>
        <taxon>Bacillales</taxon>
        <taxon>Paenibacillaceae</taxon>
        <taxon>Paenibacillus</taxon>
    </lineage>
</organism>
<dbReference type="InterPro" id="IPR005750">
    <property type="entry name" value="UDP_GlcNAc_COvinyl_MurA"/>
</dbReference>
<keyword evidence="12" id="KW-0670">Pyruvate</keyword>
<feature type="domain" description="Enolpyruvate transferase" evidence="14">
    <location>
        <begin position="6"/>
        <end position="407"/>
    </location>
</feature>
<feature type="compositionally biased region" description="Basic and acidic residues" evidence="13">
    <location>
        <begin position="453"/>
        <end position="462"/>
    </location>
</feature>
<dbReference type="Gene3D" id="3.65.10.10">
    <property type="entry name" value="Enolpyruvate transferase domain"/>
    <property type="match status" value="2"/>
</dbReference>
<feature type="binding site" evidence="12">
    <location>
        <position position="328"/>
    </location>
    <ligand>
        <name>UDP-N-acetyl-alpha-D-glucosamine</name>
        <dbReference type="ChEBI" id="CHEBI:57705"/>
    </ligand>
</feature>
<keyword evidence="16" id="KW-1185">Reference proteome</keyword>
<feature type="binding site" evidence="12">
    <location>
        <begin position="22"/>
        <end position="23"/>
    </location>
    <ligand>
        <name>phosphoenolpyruvate</name>
        <dbReference type="ChEBI" id="CHEBI:58702"/>
    </ligand>
</feature>
<dbReference type="InterPro" id="IPR013792">
    <property type="entry name" value="RNA3'P_cycl/enolpyr_Trfase_a/b"/>
</dbReference>
<dbReference type="GO" id="GO:0008760">
    <property type="term" value="F:UDP-N-acetylglucosamine 1-carboxyvinyltransferase activity"/>
    <property type="evidence" value="ECO:0007669"/>
    <property type="project" value="UniProtKB-UniRule"/>
</dbReference>
<keyword evidence="5 12" id="KW-0808">Transferase</keyword>
<accession>A0A328TUH5</accession>
<dbReference type="RefSeq" id="WP_112884759.1">
    <property type="nucleotide sequence ID" value="NZ_QLUW01000005.1"/>
</dbReference>
<dbReference type="GO" id="GO:0009252">
    <property type="term" value="P:peptidoglycan biosynthetic process"/>
    <property type="evidence" value="ECO:0007669"/>
    <property type="project" value="UniProtKB-UniRule"/>
</dbReference>
<keyword evidence="9 12" id="KW-0961">Cell wall biogenesis/degradation</keyword>
<dbReference type="OrthoDB" id="9803760at2"/>
<dbReference type="GO" id="GO:0008360">
    <property type="term" value="P:regulation of cell shape"/>
    <property type="evidence" value="ECO:0007669"/>
    <property type="project" value="UniProtKB-KW"/>
</dbReference>
<feature type="active site" description="Proton donor" evidence="12">
    <location>
        <position position="117"/>
    </location>
</feature>
<evidence type="ECO:0000256" key="13">
    <source>
        <dbReference type="SAM" id="MobiDB-lite"/>
    </source>
</evidence>
<proteinExistence type="inferred from homology"/>
<evidence type="ECO:0000256" key="2">
    <source>
        <dbReference type="ARBA" id="ARBA00004752"/>
    </source>
</evidence>
<dbReference type="GO" id="GO:0051301">
    <property type="term" value="P:cell division"/>
    <property type="evidence" value="ECO:0007669"/>
    <property type="project" value="UniProtKB-KW"/>
</dbReference>
<feature type="binding site" evidence="12">
    <location>
        <position position="93"/>
    </location>
    <ligand>
        <name>UDP-N-acetyl-alpha-D-glucosamine</name>
        <dbReference type="ChEBI" id="CHEBI:57705"/>
    </ligand>
</feature>
<comment type="catalytic activity">
    <reaction evidence="11 12">
        <text>phosphoenolpyruvate + UDP-N-acetyl-alpha-D-glucosamine = UDP-N-acetyl-3-O-(1-carboxyvinyl)-alpha-D-glucosamine + phosphate</text>
        <dbReference type="Rhea" id="RHEA:18681"/>
        <dbReference type="ChEBI" id="CHEBI:43474"/>
        <dbReference type="ChEBI" id="CHEBI:57705"/>
        <dbReference type="ChEBI" id="CHEBI:58702"/>
        <dbReference type="ChEBI" id="CHEBI:68483"/>
        <dbReference type="EC" id="2.5.1.7"/>
    </reaction>
</comment>
<dbReference type="SUPFAM" id="SSF55205">
    <property type="entry name" value="EPT/RTPC-like"/>
    <property type="match status" value="1"/>
</dbReference>
<feature type="binding site" evidence="12">
    <location>
        <position position="306"/>
    </location>
    <ligand>
        <name>UDP-N-acetyl-alpha-D-glucosamine</name>
        <dbReference type="ChEBI" id="CHEBI:57705"/>
    </ligand>
</feature>
<reference evidence="15 16" key="1">
    <citation type="submission" date="2018-06" db="EMBL/GenBank/DDBJ databases">
        <title>Paenibacillus montanisoli sp. nov., isolated from mountain area soil.</title>
        <authorList>
            <person name="Wu M."/>
        </authorList>
    </citation>
    <scope>NUCLEOTIDE SEQUENCE [LARGE SCALE GENOMIC DNA]</scope>
    <source>
        <strain evidence="15 16">RA17</strain>
    </source>
</reference>
<evidence type="ECO:0000256" key="7">
    <source>
        <dbReference type="ARBA" id="ARBA00022984"/>
    </source>
</evidence>
<evidence type="ECO:0000256" key="11">
    <source>
        <dbReference type="ARBA" id="ARBA00047527"/>
    </source>
</evidence>
<comment type="caution">
    <text evidence="15">The sequence shown here is derived from an EMBL/GenBank/DDBJ whole genome shotgun (WGS) entry which is preliminary data.</text>
</comment>
<evidence type="ECO:0000256" key="8">
    <source>
        <dbReference type="ARBA" id="ARBA00023306"/>
    </source>
</evidence>
<evidence type="ECO:0000256" key="3">
    <source>
        <dbReference type="ARBA" id="ARBA00022490"/>
    </source>
</evidence>
<feature type="modified residue" description="2-(S-cysteinyl)pyruvic acid O-phosphothioketal" evidence="12">
    <location>
        <position position="117"/>
    </location>
</feature>
<evidence type="ECO:0000259" key="14">
    <source>
        <dbReference type="Pfam" id="PF00275"/>
    </source>
</evidence>
<keyword evidence="6 12" id="KW-0133">Cell shape</keyword>
<evidence type="ECO:0000313" key="15">
    <source>
        <dbReference type="EMBL" id="RAP73970.1"/>
    </source>
</evidence>
<comment type="subcellular location">
    <subcellularLocation>
        <location evidence="1 12">Cytoplasm</location>
    </subcellularLocation>
</comment>
<evidence type="ECO:0000256" key="9">
    <source>
        <dbReference type="ARBA" id="ARBA00023316"/>
    </source>
</evidence>
<comment type="function">
    <text evidence="12">Cell wall formation. Adds enolpyruvyl to UDP-N-acetylglucosamine.</text>
</comment>
<sequence length="470" mass="49777">MSKIIVRGGQRLSGNVRVSGAKNAVLPILAATLLAKEGESVIHDVPNLDDVMTIQQVLAALGGKLTYDNETMRINAEQLTSFEAPYEWVRKMRASFLVMGPLLARLGRARISLPGGCAIGTRAIDQHLKGFEAMGVEIVLGQGFIEARKEGKLKGAKIYLDVASVGATENIMMAAVLAEGTTTIENAAKEPEIVDLANYLNAMGAKVRGAGTGIIRIEGVEELKGAKHSVIPDRVEAGTFMIAAAMTAGDVHIEGAIGEHLAPVISKLEEMGVVITETENGLRVVAPKKLKSVDVKTLPYPGFPTDMQSQMMALLMVAEGTSIVTETIFENRFMHVEEFQKMSAHIKIDGRMAIVSGSTALTGAKVTATDLRAGAALICAGLCADGETEVTGLHHVDRGYVDITGKLAALGADIRRVDPAPAEPVYAKVLEGVAAALEEAEPVAVAAMASAEPAKREKETPRLKVQPTWA</sequence>
<keyword evidence="8 12" id="KW-0131">Cell cycle</keyword>
<dbReference type="GO" id="GO:0019277">
    <property type="term" value="P:UDP-N-acetylgalactosamine biosynthetic process"/>
    <property type="evidence" value="ECO:0007669"/>
    <property type="project" value="InterPro"/>
</dbReference>
<dbReference type="FunFam" id="3.65.10.10:FF:000001">
    <property type="entry name" value="UDP-N-acetylglucosamine 1-carboxyvinyltransferase"/>
    <property type="match status" value="1"/>
</dbReference>
<dbReference type="InterPro" id="IPR001986">
    <property type="entry name" value="Enolpyruvate_Tfrase_dom"/>
</dbReference>
<dbReference type="Pfam" id="PF00275">
    <property type="entry name" value="EPSP_synthase"/>
    <property type="match status" value="1"/>
</dbReference>
<evidence type="ECO:0000256" key="5">
    <source>
        <dbReference type="ARBA" id="ARBA00022679"/>
    </source>
</evidence>
<dbReference type="AlphaFoldDB" id="A0A328TUH5"/>
<dbReference type="EC" id="2.5.1.7" evidence="12"/>
<evidence type="ECO:0000256" key="4">
    <source>
        <dbReference type="ARBA" id="ARBA00022618"/>
    </source>
</evidence>
<keyword evidence="7 12" id="KW-0573">Peptidoglycan synthesis</keyword>
<evidence type="ECO:0000256" key="1">
    <source>
        <dbReference type="ARBA" id="ARBA00004496"/>
    </source>
</evidence>
<protein>
    <recommendedName>
        <fullName evidence="12">UDP-N-acetylglucosamine 1-carboxyvinyltransferase</fullName>
        <ecNumber evidence="12">2.5.1.7</ecNumber>
    </recommendedName>
    <alternativeName>
        <fullName evidence="12">Enoylpyruvate transferase</fullName>
    </alternativeName>
    <alternativeName>
        <fullName evidence="12">UDP-N-acetylglucosamine enolpyruvyl transferase</fullName>
        <shortName evidence="12">EPT</shortName>
    </alternativeName>
</protein>
<dbReference type="NCBIfam" id="TIGR01072">
    <property type="entry name" value="murA"/>
    <property type="match status" value="1"/>
</dbReference>
<gene>
    <name evidence="12 15" type="primary">murA</name>
    <name evidence="15" type="ORF">DL346_23110</name>
</gene>
<dbReference type="PANTHER" id="PTHR43783">
    <property type="entry name" value="UDP-N-ACETYLGLUCOSAMINE 1-CARBOXYVINYLTRANSFERASE"/>
    <property type="match status" value="1"/>
</dbReference>
<keyword evidence="4 12" id="KW-0132">Cell division</keyword>
<evidence type="ECO:0000256" key="6">
    <source>
        <dbReference type="ARBA" id="ARBA00022960"/>
    </source>
</evidence>
<dbReference type="EMBL" id="QLUW01000005">
    <property type="protein sequence ID" value="RAP73970.1"/>
    <property type="molecule type" value="Genomic_DNA"/>
</dbReference>
<name>A0A328TUH5_9BACL</name>
<dbReference type="Proteomes" id="UP000249260">
    <property type="component" value="Unassembled WGS sequence"/>
</dbReference>
<dbReference type="InterPro" id="IPR050068">
    <property type="entry name" value="MurA_subfamily"/>
</dbReference>
<comment type="similarity">
    <text evidence="10 12">Belongs to the EPSP synthase family. MurA subfamily.</text>
</comment>
<feature type="region of interest" description="Disordered" evidence="13">
    <location>
        <begin position="449"/>
        <end position="470"/>
    </location>
</feature>
<dbReference type="GO" id="GO:0071555">
    <property type="term" value="P:cell wall organization"/>
    <property type="evidence" value="ECO:0007669"/>
    <property type="project" value="UniProtKB-KW"/>
</dbReference>
<evidence type="ECO:0000256" key="12">
    <source>
        <dbReference type="HAMAP-Rule" id="MF_00111"/>
    </source>
</evidence>
<comment type="caution">
    <text evidence="12">Lacks conserved residue(s) required for the propagation of feature annotation.</text>
</comment>
<dbReference type="PANTHER" id="PTHR43783:SF1">
    <property type="entry name" value="UDP-N-ACETYLGLUCOSAMINE 1-CARBOXYVINYLTRANSFERASE"/>
    <property type="match status" value="1"/>
</dbReference>